<dbReference type="Gene3D" id="2.60.40.3800">
    <property type="match status" value="1"/>
</dbReference>
<comment type="caution">
    <text evidence="5">The sequence shown here is derived from an EMBL/GenBank/DDBJ whole genome shotgun (WGS) entry which is preliminary data.</text>
</comment>
<dbReference type="Gene3D" id="3.40.50.1460">
    <property type="match status" value="1"/>
</dbReference>
<dbReference type="InterPro" id="IPR029030">
    <property type="entry name" value="Caspase-like_dom_sf"/>
</dbReference>
<evidence type="ECO:0000256" key="2">
    <source>
        <dbReference type="SAM" id="MobiDB-lite"/>
    </source>
</evidence>
<protein>
    <recommendedName>
        <fullName evidence="7">Gingipain domain-containing protein</fullName>
    </recommendedName>
</protein>
<dbReference type="InterPro" id="IPR029031">
    <property type="entry name" value="Gingipain_N_sf"/>
</dbReference>
<keyword evidence="1" id="KW-0732">Signal</keyword>
<dbReference type="InterPro" id="IPR038490">
    <property type="entry name" value="Gingipain_propep_sf"/>
</dbReference>
<feature type="compositionally biased region" description="Basic residues" evidence="2">
    <location>
        <begin position="1"/>
        <end position="13"/>
    </location>
</feature>
<dbReference type="EMBL" id="QRYC01000046">
    <property type="protein sequence ID" value="RGU53384.1"/>
    <property type="molecule type" value="Genomic_DNA"/>
</dbReference>
<feature type="domain" description="Gingipain" evidence="3">
    <location>
        <begin position="252"/>
        <end position="568"/>
    </location>
</feature>
<gene>
    <name evidence="5" type="ORF">DWW57_18575</name>
</gene>
<evidence type="ECO:0000259" key="3">
    <source>
        <dbReference type="Pfam" id="PF01364"/>
    </source>
</evidence>
<accession>A0A412TIU2</accession>
<evidence type="ECO:0000256" key="1">
    <source>
        <dbReference type="ARBA" id="ARBA00022729"/>
    </source>
</evidence>
<evidence type="ECO:0000313" key="5">
    <source>
        <dbReference type="EMBL" id="RGU53384.1"/>
    </source>
</evidence>
<organism evidence="5 6">
    <name type="scientific">Odoribacter splanchnicus</name>
    <dbReference type="NCBI Taxonomy" id="28118"/>
    <lineage>
        <taxon>Bacteria</taxon>
        <taxon>Pseudomonadati</taxon>
        <taxon>Bacteroidota</taxon>
        <taxon>Bacteroidia</taxon>
        <taxon>Bacteroidales</taxon>
        <taxon>Odoribacteraceae</taxon>
        <taxon>Odoribacter</taxon>
    </lineage>
</organism>
<dbReference type="CDD" id="cd02258">
    <property type="entry name" value="Peptidase_C25_N"/>
    <property type="match status" value="1"/>
</dbReference>
<dbReference type="InterPro" id="IPR012600">
    <property type="entry name" value="Propeptide_C25"/>
</dbReference>
<dbReference type="InterPro" id="IPR001769">
    <property type="entry name" value="Gingipain"/>
</dbReference>
<dbReference type="RefSeq" id="WP_118160817.1">
    <property type="nucleotide sequence ID" value="NZ_QRYC01000046.1"/>
</dbReference>
<evidence type="ECO:0000259" key="4">
    <source>
        <dbReference type="Pfam" id="PF08126"/>
    </source>
</evidence>
<feature type="region of interest" description="Disordered" evidence="2">
    <location>
        <begin position="1"/>
        <end position="23"/>
    </location>
</feature>
<sequence length="577" mass="65080">METSGKRRLRMGKKGQSTRSGKTLVENRSVRTRSCLDTEAIKTLQIAYEFHGYWEETLVCQGEKYCKIEIEGGGHLQTVGAPNLPQEGIYVNIPENAKFLNLQVGECHEKTIEVEYPIAPNPLPALEGEELLYRKDSTIYDSGSLFPTEVAVFSAVRRIGGVKVVHILVNPVRYYPVQRQLQVVETMILKITYELSEETDTIGEPRHHRFGGPAVDILGMPEMDGVTTKGGGRGGREDIRTLKNPANCAELLIVTKPDLRPAFDDFLEFKSRDFKVALADTGQIISEFGGQSGMDEQIREFLCYAAENWRISPRYILLGGNITDIPTHWEYFLGARISSDHFYADLKGDLSPDVVVSRFPASEPEEMKNMCDYFIRYAQTRKEWGKSVLLSSYNREDYNECTEEVAGIIASDFQVYKRYDGQATKEEIIETINQGVGFINYRGHGLPTGWQAGNGLTSDDLVQLKNVDKIPQVLSIACSNNALEKEHCFGCEWIRQGKAVSFLGAAVPSYTVVNHEFDKWLWEGIALKKLKRAGEIFNYGIQKLYMNNPENDLVKHTIYAYLLVGDATAECDFYRSE</sequence>
<dbReference type="Pfam" id="PF01364">
    <property type="entry name" value="Peptidase_C25"/>
    <property type="match status" value="1"/>
</dbReference>
<evidence type="ECO:0008006" key="7">
    <source>
        <dbReference type="Google" id="ProtNLM"/>
    </source>
</evidence>
<dbReference type="GO" id="GO:0006508">
    <property type="term" value="P:proteolysis"/>
    <property type="evidence" value="ECO:0007669"/>
    <property type="project" value="InterPro"/>
</dbReference>
<dbReference type="SUPFAM" id="SSF52129">
    <property type="entry name" value="Caspase-like"/>
    <property type="match status" value="1"/>
</dbReference>
<reference evidence="5 6" key="1">
    <citation type="submission" date="2018-08" db="EMBL/GenBank/DDBJ databases">
        <title>A genome reference for cultivated species of the human gut microbiota.</title>
        <authorList>
            <person name="Zou Y."/>
            <person name="Xue W."/>
            <person name="Luo G."/>
        </authorList>
    </citation>
    <scope>NUCLEOTIDE SEQUENCE [LARGE SCALE GENOMIC DNA]</scope>
    <source>
        <strain evidence="5 6">AF16-14</strain>
    </source>
</reference>
<evidence type="ECO:0000313" key="6">
    <source>
        <dbReference type="Proteomes" id="UP000284243"/>
    </source>
</evidence>
<feature type="domain" description="Gingipain propeptide" evidence="4">
    <location>
        <begin position="66"/>
        <end position="200"/>
    </location>
</feature>
<dbReference type="AlphaFoldDB" id="A0A412TIU2"/>
<dbReference type="Pfam" id="PF08126">
    <property type="entry name" value="Propeptide_C25"/>
    <property type="match status" value="1"/>
</dbReference>
<dbReference type="Proteomes" id="UP000284243">
    <property type="component" value="Unassembled WGS sequence"/>
</dbReference>
<dbReference type="GO" id="GO:0004197">
    <property type="term" value="F:cysteine-type endopeptidase activity"/>
    <property type="evidence" value="ECO:0007669"/>
    <property type="project" value="InterPro"/>
</dbReference>
<proteinExistence type="predicted"/>
<dbReference type="Gene3D" id="3.40.50.10390">
    <property type="entry name" value="Gingipain r, domain 1"/>
    <property type="match status" value="1"/>
</dbReference>
<name>A0A412TIU2_9BACT</name>